<keyword evidence="3" id="KW-0456">Lyase</keyword>
<keyword evidence="2" id="KW-0346">Stress response</keyword>
<evidence type="ECO:0000256" key="4">
    <source>
        <dbReference type="ARBA" id="ARBA00038493"/>
    </source>
</evidence>
<proteinExistence type="inferred from homology"/>
<name>A0A9P4R0B1_9PLEO</name>
<accession>A0A9P4R0B1</accession>
<evidence type="ECO:0000256" key="3">
    <source>
        <dbReference type="ARBA" id="ARBA00023239"/>
    </source>
</evidence>
<evidence type="ECO:0000313" key="8">
    <source>
        <dbReference type="Proteomes" id="UP000799444"/>
    </source>
</evidence>
<dbReference type="AlphaFoldDB" id="A0A9P4R0B1"/>
<keyword evidence="7" id="KW-0315">Glutamine amidotransferase</keyword>
<sequence>MPLPKRVLIAVTSASADLFPSKDGKSGEITGVFIGEALHPFNVFKKAGFEVDIASEEGHYTPDWLSLQPGFLSDEERKQYEDVESEFRSKLDAGVKAKDVDGGKYGVFFASAGHASLIDYPHAKALKKIGMTVWDNGGIVSSVCHGPAIFPDMLDGKTGEPIIKGKKITGFTTQAEVEMKVLETLRTWKEPLVDETAEQLGATYERSAGVWDDFHIVDGRLITGQNPQSATSTAEAVVEAFGKL</sequence>
<keyword evidence="8" id="KW-1185">Reference proteome</keyword>
<evidence type="ECO:0000259" key="6">
    <source>
        <dbReference type="Pfam" id="PF01965"/>
    </source>
</evidence>
<dbReference type="GO" id="GO:0005737">
    <property type="term" value="C:cytoplasm"/>
    <property type="evidence" value="ECO:0007669"/>
    <property type="project" value="TreeGrafter"/>
</dbReference>
<dbReference type="GO" id="GO:0019243">
    <property type="term" value="P:methylglyoxal catabolic process to D-lactate via S-lactoyl-glutathione"/>
    <property type="evidence" value="ECO:0007669"/>
    <property type="project" value="TreeGrafter"/>
</dbReference>
<comment type="caution">
    <text evidence="7">The sequence shown here is derived from an EMBL/GenBank/DDBJ whole genome shotgun (WGS) entry which is preliminary data.</text>
</comment>
<dbReference type="PANTHER" id="PTHR48094">
    <property type="entry name" value="PROTEIN/NUCLEIC ACID DEGLYCASE DJ-1-RELATED"/>
    <property type="match status" value="1"/>
</dbReference>
<dbReference type="Pfam" id="PF01965">
    <property type="entry name" value="DJ-1_PfpI"/>
    <property type="match status" value="1"/>
</dbReference>
<gene>
    <name evidence="7" type="ORF">EJ04DRAFT_543569</name>
</gene>
<evidence type="ECO:0000313" key="7">
    <source>
        <dbReference type="EMBL" id="KAF2734467.1"/>
    </source>
</evidence>
<evidence type="ECO:0000256" key="2">
    <source>
        <dbReference type="ARBA" id="ARBA00023016"/>
    </source>
</evidence>
<dbReference type="OrthoDB" id="543156at2759"/>
<protein>
    <recommendedName>
        <fullName evidence="1">D-lactate dehydratase</fullName>
        <ecNumber evidence="1">4.2.1.130</ecNumber>
    </recommendedName>
</protein>
<evidence type="ECO:0000256" key="5">
    <source>
        <dbReference type="ARBA" id="ARBA00048082"/>
    </source>
</evidence>
<dbReference type="Gene3D" id="3.40.50.880">
    <property type="match status" value="1"/>
</dbReference>
<dbReference type="InterPro" id="IPR050325">
    <property type="entry name" value="Prot/Nucl_acid_deglycase"/>
</dbReference>
<feature type="domain" description="DJ-1/PfpI" evidence="6">
    <location>
        <begin position="36"/>
        <end position="239"/>
    </location>
</feature>
<dbReference type="SUPFAM" id="SSF52317">
    <property type="entry name" value="Class I glutamine amidotransferase-like"/>
    <property type="match status" value="1"/>
</dbReference>
<comment type="similarity">
    <text evidence="4">Belongs to the peptidase C56 family. HSP31-like subfamily.</text>
</comment>
<dbReference type="EC" id="4.2.1.130" evidence="1"/>
<reference evidence="7" key="1">
    <citation type="journal article" date="2020" name="Stud. Mycol.">
        <title>101 Dothideomycetes genomes: a test case for predicting lifestyles and emergence of pathogens.</title>
        <authorList>
            <person name="Haridas S."/>
            <person name="Albert R."/>
            <person name="Binder M."/>
            <person name="Bloem J."/>
            <person name="Labutti K."/>
            <person name="Salamov A."/>
            <person name="Andreopoulos B."/>
            <person name="Baker S."/>
            <person name="Barry K."/>
            <person name="Bills G."/>
            <person name="Bluhm B."/>
            <person name="Cannon C."/>
            <person name="Castanera R."/>
            <person name="Culley D."/>
            <person name="Daum C."/>
            <person name="Ezra D."/>
            <person name="Gonzalez J."/>
            <person name="Henrissat B."/>
            <person name="Kuo A."/>
            <person name="Liang C."/>
            <person name="Lipzen A."/>
            <person name="Lutzoni F."/>
            <person name="Magnuson J."/>
            <person name="Mondo S."/>
            <person name="Nolan M."/>
            <person name="Ohm R."/>
            <person name="Pangilinan J."/>
            <person name="Park H.-J."/>
            <person name="Ramirez L."/>
            <person name="Alfaro M."/>
            <person name="Sun H."/>
            <person name="Tritt A."/>
            <person name="Yoshinaga Y."/>
            <person name="Zwiers L.-H."/>
            <person name="Turgeon B."/>
            <person name="Goodwin S."/>
            <person name="Spatafora J."/>
            <person name="Crous P."/>
            <person name="Grigoriev I."/>
        </authorList>
    </citation>
    <scope>NUCLEOTIDE SEQUENCE</scope>
    <source>
        <strain evidence="7">CBS 125425</strain>
    </source>
</reference>
<comment type="catalytic activity">
    <reaction evidence="5">
        <text>methylglyoxal + H2O = (R)-lactate + H(+)</text>
        <dbReference type="Rhea" id="RHEA:27754"/>
        <dbReference type="ChEBI" id="CHEBI:15377"/>
        <dbReference type="ChEBI" id="CHEBI:15378"/>
        <dbReference type="ChEBI" id="CHEBI:16004"/>
        <dbReference type="ChEBI" id="CHEBI:17158"/>
        <dbReference type="EC" id="4.2.1.130"/>
    </reaction>
</comment>
<dbReference type="InterPro" id="IPR002818">
    <property type="entry name" value="DJ-1/PfpI"/>
</dbReference>
<evidence type="ECO:0000256" key="1">
    <source>
        <dbReference type="ARBA" id="ARBA00013134"/>
    </source>
</evidence>
<organism evidence="7 8">
    <name type="scientific">Polyplosphaeria fusca</name>
    <dbReference type="NCBI Taxonomy" id="682080"/>
    <lineage>
        <taxon>Eukaryota</taxon>
        <taxon>Fungi</taxon>
        <taxon>Dikarya</taxon>
        <taxon>Ascomycota</taxon>
        <taxon>Pezizomycotina</taxon>
        <taxon>Dothideomycetes</taxon>
        <taxon>Pleosporomycetidae</taxon>
        <taxon>Pleosporales</taxon>
        <taxon>Tetraplosphaeriaceae</taxon>
        <taxon>Polyplosphaeria</taxon>
    </lineage>
</organism>
<dbReference type="GO" id="GO:0019172">
    <property type="term" value="F:glyoxalase III activity"/>
    <property type="evidence" value="ECO:0007669"/>
    <property type="project" value="UniProtKB-EC"/>
</dbReference>
<dbReference type="InterPro" id="IPR029062">
    <property type="entry name" value="Class_I_gatase-like"/>
</dbReference>
<dbReference type="EMBL" id="ML996147">
    <property type="protein sequence ID" value="KAF2734467.1"/>
    <property type="molecule type" value="Genomic_DNA"/>
</dbReference>
<dbReference type="PANTHER" id="PTHR48094:SF11">
    <property type="entry name" value="GLUTATHIONE-INDEPENDENT GLYOXALASE HSP31-RELATED"/>
    <property type="match status" value="1"/>
</dbReference>
<dbReference type="Proteomes" id="UP000799444">
    <property type="component" value="Unassembled WGS sequence"/>
</dbReference>